<dbReference type="InterPro" id="IPR024623">
    <property type="entry name" value="YtxH"/>
</dbReference>
<dbReference type="InterPro" id="IPR052928">
    <property type="entry name" value="Desiccation-related_membrane"/>
</dbReference>
<dbReference type="Proteomes" id="UP001055784">
    <property type="component" value="Chromosome"/>
</dbReference>
<proteinExistence type="predicted"/>
<dbReference type="EMBL" id="CP097770">
    <property type="protein sequence ID" value="URJ52590.2"/>
    <property type="molecule type" value="Genomic_DNA"/>
</dbReference>
<protein>
    <submittedName>
        <fullName evidence="1">YtxH domain-containing protein</fullName>
    </submittedName>
</protein>
<reference evidence="1" key="1">
    <citation type="submission" date="2022-11" db="EMBL/GenBank/DDBJ databases">
        <authorList>
            <person name="Vasilchenko N.G."/>
            <person name="Prazdnova E.V."/>
            <person name="Gorovtsov A.V."/>
            <person name="Chistyakov V.A."/>
            <person name="Pak M.L."/>
        </authorList>
    </citation>
    <scope>NUCLEOTIDE SEQUENCE</scope>
    <source>
        <strain evidence="1">R 4.5</strain>
    </source>
</reference>
<organism evidence="1 2">
    <name type="scientific">Paenibacillus polymyxa</name>
    <name type="common">Bacillus polymyxa</name>
    <dbReference type="NCBI Taxonomy" id="1406"/>
    <lineage>
        <taxon>Bacteria</taxon>
        <taxon>Bacillati</taxon>
        <taxon>Bacillota</taxon>
        <taxon>Bacilli</taxon>
        <taxon>Bacillales</taxon>
        <taxon>Paenibacillaceae</taxon>
        <taxon>Paenibacillus</taxon>
    </lineage>
</organism>
<gene>
    <name evidence="1" type="ORF">MF626_002114</name>
</gene>
<evidence type="ECO:0000313" key="1">
    <source>
        <dbReference type="EMBL" id="URJ52590.2"/>
    </source>
</evidence>
<dbReference type="PANTHER" id="PTHR35792:SF2">
    <property type="entry name" value="GENERAL STRESS PROTEIN"/>
    <property type="match status" value="1"/>
</dbReference>
<dbReference type="PANTHER" id="PTHR35792">
    <property type="entry name" value="GENERAL STRESS PROTEIN"/>
    <property type="match status" value="1"/>
</dbReference>
<accession>A0AAE9IGV5</accession>
<evidence type="ECO:0000313" key="2">
    <source>
        <dbReference type="Proteomes" id="UP001055784"/>
    </source>
</evidence>
<dbReference type="AlphaFoldDB" id="A0AAE9IGV5"/>
<name>A0AAE9IGV5_PAEPO</name>
<dbReference type="Pfam" id="PF12732">
    <property type="entry name" value="YtxH"/>
    <property type="match status" value="1"/>
</dbReference>
<sequence>MMMKENCKSFIRGALAGSIVGSVAALLFAPKSGRELRQNITDQARNVSDKGQELAGKISDTSIEYTDKIKETASAVIHEIGQWRKKGEIVPEVSISSATVQEDTEKDAL</sequence>